<accession>A0ABD1HU95</accession>
<evidence type="ECO:0000313" key="3">
    <source>
        <dbReference type="Proteomes" id="UP001567538"/>
    </source>
</evidence>
<feature type="compositionally biased region" description="Polar residues" evidence="1">
    <location>
        <begin position="1"/>
        <end position="22"/>
    </location>
</feature>
<dbReference type="Proteomes" id="UP001567538">
    <property type="component" value="Unassembled WGS sequence"/>
</dbReference>
<name>A0ABD1HU95_SALDI</name>
<feature type="region of interest" description="Disordered" evidence="1">
    <location>
        <begin position="1"/>
        <end position="38"/>
    </location>
</feature>
<dbReference type="PANTHER" id="PTHR46250">
    <property type="entry name" value="MYB/SANT-LIKE DNA-BINDING DOMAIN PROTEIN-RELATED"/>
    <property type="match status" value="1"/>
</dbReference>
<reference evidence="2 3" key="1">
    <citation type="submission" date="2024-06" db="EMBL/GenBank/DDBJ databases">
        <title>A chromosome level genome sequence of Diviner's sage (Salvia divinorum).</title>
        <authorList>
            <person name="Ford S.A."/>
            <person name="Ro D.-K."/>
            <person name="Ness R.W."/>
            <person name="Phillips M.A."/>
        </authorList>
    </citation>
    <scope>NUCLEOTIDE SEQUENCE [LARGE SCALE GENOMIC DNA]</scope>
    <source>
        <strain evidence="2">SAF-2024a</strain>
        <tissue evidence="2">Leaf</tissue>
    </source>
</reference>
<gene>
    <name evidence="2" type="ORF">AAHA92_10321</name>
</gene>
<evidence type="ECO:0000313" key="2">
    <source>
        <dbReference type="EMBL" id="KAL1560056.1"/>
    </source>
</evidence>
<dbReference type="PANTHER" id="PTHR46250:SF15">
    <property type="entry name" value="OS01G0523800 PROTEIN"/>
    <property type="match status" value="1"/>
</dbReference>
<evidence type="ECO:0000256" key="1">
    <source>
        <dbReference type="SAM" id="MobiDB-lite"/>
    </source>
</evidence>
<dbReference type="AlphaFoldDB" id="A0ABD1HU95"/>
<sequence length="268" mass="30405">MSMASKRSQFSLDDSQTHQPTNVRLGRNQRVKGDRTRRSWTDREEETLVIALKDIVTIGWKSDNGFRGGYLVKLERAMRSQFPTTDIKATPHIVYKIMAWKKCYGSLSAILNRSGIGFKTKGDYKIDCDDDQWDQIVKVDHNAHFMRNKSWPYWEDWQVIFRKDRASGSFTEDLMESVNELYSLEHIQESAGTGGGQPNYDEQPTIDPFDGMATPDGTTESASQTARANGASSSAGKKRKTELGIDGLIHMLEKLHEELDTLSLRIGY</sequence>
<organism evidence="2 3">
    <name type="scientific">Salvia divinorum</name>
    <name type="common">Maria pastora</name>
    <name type="synonym">Diviner's sage</name>
    <dbReference type="NCBI Taxonomy" id="28513"/>
    <lineage>
        <taxon>Eukaryota</taxon>
        <taxon>Viridiplantae</taxon>
        <taxon>Streptophyta</taxon>
        <taxon>Embryophyta</taxon>
        <taxon>Tracheophyta</taxon>
        <taxon>Spermatophyta</taxon>
        <taxon>Magnoliopsida</taxon>
        <taxon>eudicotyledons</taxon>
        <taxon>Gunneridae</taxon>
        <taxon>Pentapetalae</taxon>
        <taxon>asterids</taxon>
        <taxon>lamiids</taxon>
        <taxon>Lamiales</taxon>
        <taxon>Lamiaceae</taxon>
        <taxon>Nepetoideae</taxon>
        <taxon>Mentheae</taxon>
        <taxon>Salviinae</taxon>
        <taxon>Salvia</taxon>
        <taxon>Salvia subgen. Calosphace</taxon>
    </lineage>
</organism>
<keyword evidence="3" id="KW-1185">Reference proteome</keyword>
<evidence type="ECO:0008006" key="4">
    <source>
        <dbReference type="Google" id="ProtNLM"/>
    </source>
</evidence>
<comment type="caution">
    <text evidence="2">The sequence shown here is derived from an EMBL/GenBank/DDBJ whole genome shotgun (WGS) entry which is preliminary data.</text>
</comment>
<protein>
    <recommendedName>
        <fullName evidence="4">Myb/SANT-like domain-containing protein</fullName>
    </recommendedName>
</protein>
<feature type="compositionally biased region" description="Polar residues" evidence="1">
    <location>
        <begin position="216"/>
        <end position="235"/>
    </location>
</feature>
<feature type="region of interest" description="Disordered" evidence="1">
    <location>
        <begin position="189"/>
        <end position="238"/>
    </location>
</feature>
<dbReference type="EMBL" id="JBEAFC010000004">
    <property type="protein sequence ID" value="KAL1560056.1"/>
    <property type="molecule type" value="Genomic_DNA"/>
</dbReference>
<proteinExistence type="predicted"/>